<evidence type="ECO:0008006" key="9">
    <source>
        <dbReference type="Google" id="ProtNLM"/>
    </source>
</evidence>
<organism evidence="7 8">
    <name type="scientific">Diplogelasinospora grovesii</name>
    <dbReference type="NCBI Taxonomy" id="303347"/>
    <lineage>
        <taxon>Eukaryota</taxon>
        <taxon>Fungi</taxon>
        <taxon>Dikarya</taxon>
        <taxon>Ascomycota</taxon>
        <taxon>Pezizomycotina</taxon>
        <taxon>Sordariomycetes</taxon>
        <taxon>Sordariomycetidae</taxon>
        <taxon>Sordariales</taxon>
        <taxon>Diplogelasinosporaceae</taxon>
        <taxon>Diplogelasinospora</taxon>
    </lineage>
</organism>
<feature type="transmembrane region" description="Helical" evidence="6">
    <location>
        <begin position="184"/>
        <end position="207"/>
    </location>
</feature>
<dbReference type="PANTHER" id="PTHR15549">
    <property type="entry name" value="PAIRED IMMUNOGLOBULIN-LIKE TYPE 2 RECEPTOR"/>
    <property type="match status" value="1"/>
</dbReference>
<feature type="region of interest" description="Disordered" evidence="5">
    <location>
        <begin position="343"/>
        <end position="582"/>
    </location>
</feature>
<dbReference type="Proteomes" id="UP001303473">
    <property type="component" value="Unassembled WGS sequence"/>
</dbReference>
<keyword evidence="4 6" id="KW-0472">Membrane</keyword>
<protein>
    <recommendedName>
        <fullName evidence="9">Mid2 domain-containing protein</fullName>
    </recommendedName>
</protein>
<dbReference type="GO" id="GO:0071944">
    <property type="term" value="C:cell periphery"/>
    <property type="evidence" value="ECO:0007669"/>
    <property type="project" value="UniProtKB-ARBA"/>
</dbReference>
<comment type="subcellular location">
    <subcellularLocation>
        <location evidence="1">Membrane</location>
        <topology evidence="1">Single-pass membrane protein</topology>
    </subcellularLocation>
</comment>
<evidence type="ECO:0000256" key="6">
    <source>
        <dbReference type="SAM" id="Phobius"/>
    </source>
</evidence>
<keyword evidence="3 6" id="KW-1133">Transmembrane helix</keyword>
<accession>A0AAN6NEF3</accession>
<feature type="compositionally biased region" description="Low complexity" evidence="5">
    <location>
        <begin position="71"/>
        <end position="107"/>
    </location>
</feature>
<dbReference type="InterPro" id="IPR051694">
    <property type="entry name" value="Immunoregulatory_rcpt-like"/>
</dbReference>
<dbReference type="EMBL" id="MU853772">
    <property type="protein sequence ID" value="KAK3942683.1"/>
    <property type="molecule type" value="Genomic_DNA"/>
</dbReference>
<dbReference type="AlphaFoldDB" id="A0AAN6NEF3"/>
<feature type="region of interest" description="Disordered" evidence="5">
    <location>
        <begin position="61"/>
        <end position="177"/>
    </location>
</feature>
<proteinExistence type="predicted"/>
<gene>
    <name evidence="7" type="ORF">QBC46DRAFT_425858</name>
</gene>
<dbReference type="GO" id="GO:0016020">
    <property type="term" value="C:membrane"/>
    <property type="evidence" value="ECO:0007669"/>
    <property type="project" value="UniProtKB-SubCell"/>
</dbReference>
<evidence type="ECO:0000256" key="2">
    <source>
        <dbReference type="ARBA" id="ARBA00022692"/>
    </source>
</evidence>
<feature type="compositionally biased region" description="Basic and acidic residues" evidence="5">
    <location>
        <begin position="572"/>
        <end position="582"/>
    </location>
</feature>
<keyword evidence="8" id="KW-1185">Reference proteome</keyword>
<reference evidence="8" key="1">
    <citation type="journal article" date="2023" name="Mol. Phylogenet. Evol.">
        <title>Genome-scale phylogeny and comparative genomics of the fungal order Sordariales.</title>
        <authorList>
            <person name="Hensen N."/>
            <person name="Bonometti L."/>
            <person name="Westerberg I."/>
            <person name="Brannstrom I.O."/>
            <person name="Guillou S."/>
            <person name="Cros-Aarteil S."/>
            <person name="Calhoun S."/>
            <person name="Haridas S."/>
            <person name="Kuo A."/>
            <person name="Mondo S."/>
            <person name="Pangilinan J."/>
            <person name="Riley R."/>
            <person name="LaButti K."/>
            <person name="Andreopoulos B."/>
            <person name="Lipzen A."/>
            <person name="Chen C."/>
            <person name="Yan M."/>
            <person name="Daum C."/>
            <person name="Ng V."/>
            <person name="Clum A."/>
            <person name="Steindorff A."/>
            <person name="Ohm R.A."/>
            <person name="Martin F."/>
            <person name="Silar P."/>
            <person name="Natvig D.O."/>
            <person name="Lalanne C."/>
            <person name="Gautier V."/>
            <person name="Ament-Velasquez S.L."/>
            <person name="Kruys A."/>
            <person name="Hutchinson M.I."/>
            <person name="Powell A.J."/>
            <person name="Barry K."/>
            <person name="Miller A.N."/>
            <person name="Grigoriev I.V."/>
            <person name="Debuchy R."/>
            <person name="Gladieux P."/>
            <person name="Hiltunen Thoren M."/>
            <person name="Johannesson H."/>
        </authorList>
    </citation>
    <scope>NUCLEOTIDE SEQUENCE [LARGE SCALE GENOMIC DNA]</scope>
    <source>
        <strain evidence="8">CBS 340.73</strain>
    </source>
</reference>
<evidence type="ECO:0000256" key="1">
    <source>
        <dbReference type="ARBA" id="ARBA00004167"/>
    </source>
</evidence>
<name>A0AAN6NEF3_9PEZI</name>
<comment type="caution">
    <text evidence="7">The sequence shown here is derived from an EMBL/GenBank/DDBJ whole genome shotgun (WGS) entry which is preliminary data.</text>
</comment>
<feature type="compositionally biased region" description="Polar residues" evidence="5">
    <location>
        <begin position="108"/>
        <end position="141"/>
    </location>
</feature>
<evidence type="ECO:0000256" key="3">
    <source>
        <dbReference type="ARBA" id="ARBA00022989"/>
    </source>
</evidence>
<feature type="compositionally biased region" description="Low complexity" evidence="5">
    <location>
        <begin position="439"/>
        <end position="450"/>
    </location>
</feature>
<feature type="region of interest" description="Disordered" evidence="5">
    <location>
        <begin position="285"/>
        <end position="331"/>
    </location>
</feature>
<feature type="compositionally biased region" description="Polar residues" evidence="5">
    <location>
        <begin position="61"/>
        <end position="70"/>
    </location>
</feature>
<evidence type="ECO:0000256" key="5">
    <source>
        <dbReference type="SAM" id="MobiDB-lite"/>
    </source>
</evidence>
<dbReference type="PANTHER" id="PTHR15549:SF30">
    <property type="entry name" value="MID2 DOMAIN-CONTAINING PROTEIN"/>
    <property type="match status" value="1"/>
</dbReference>
<feature type="compositionally biased region" description="Low complexity" evidence="5">
    <location>
        <begin position="389"/>
        <end position="402"/>
    </location>
</feature>
<evidence type="ECO:0000313" key="7">
    <source>
        <dbReference type="EMBL" id="KAK3942683.1"/>
    </source>
</evidence>
<feature type="compositionally biased region" description="Pro residues" evidence="5">
    <location>
        <begin position="508"/>
        <end position="531"/>
    </location>
</feature>
<evidence type="ECO:0000256" key="4">
    <source>
        <dbReference type="ARBA" id="ARBA00023136"/>
    </source>
</evidence>
<sequence length="582" mass="61166">MKPSTPTAGILISLAAANAGVTWAQFVTSTLTKTKTLTAHVRDDVATAVLLQNRQEEVTVQRTITTTEQRSQQPTVAPSSSPPSSQANSQQQQQQQQQSQSNEPQSTNIQADNTNSPTNSAPTGTATVSPDAGNSNGNHGPTKSHDGSSSSSSSSSSTPSSSSSGAAAAAAGHSSGGGGLGAGAAAGIAAGAVAGLALTAAVVFLLWRRKQGGARGAVITADYPRDYANQQQLSVDDESQGSRLPPMPTPMMMMRSPATFPRLEHQPGPAGMAGRQQQQPEYYYPEEHQSQYSLPPPAAAAAAAGNSTAIDHPDPFSDSPVVPPMPTTRRPTLDRFSFEAAVPATPQRHPQQQEAYPDYSGSGFGYSPGTVVDRPGSEVTGYYYQPGHSQSSSSTSSAAAAAVMHHPDGRGQESRPFSWEVPRDYNNDNNDNNIDDPRQQPQQTATARQDPPLPMPNVNNPDNTFELLPTFMIPGGDHQRARAMSFGGPSSSSSAARQRRATQREVPPQLPLPQPLSPLPPLPPPPPPLPPRSSGSWPLQGSEVVVQRGGGGGSRSGQRRRTMTTGAMDADMDTHSNTHIYE</sequence>
<feature type="compositionally biased region" description="Low complexity" evidence="5">
    <location>
        <begin position="147"/>
        <end position="173"/>
    </location>
</feature>
<keyword evidence="2 6" id="KW-0812">Transmembrane</keyword>
<evidence type="ECO:0000313" key="8">
    <source>
        <dbReference type="Proteomes" id="UP001303473"/>
    </source>
</evidence>